<evidence type="ECO:0000256" key="1">
    <source>
        <dbReference type="ARBA" id="ARBA00022729"/>
    </source>
</evidence>
<evidence type="ECO:0000256" key="2">
    <source>
        <dbReference type="SAM" id="MobiDB-lite"/>
    </source>
</evidence>
<dbReference type="PANTHER" id="PTHR33619">
    <property type="entry name" value="POLYSACCHARIDE EXPORT PROTEIN GFCE-RELATED"/>
    <property type="match status" value="1"/>
</dbReference>
<dbReference type="PROSITE" id="PS51257">
    <property type="entry name" value="PROKAR_LIPOPROTEIN"/>
    <property type="match status" value="1"/>
</dbReference>
<dbReference type="InterPro" id="IPR049712">
    <property type="entry name" value="Poly_export"/>
</dbReference>
<dbReference type="EMBL" id="UOGL01000205">
    <property type="protein sequence ID" value="VAX38449.1"/>
    <property type="molecule type" value="Genomic_DNA"/>
</dbReference>
<name>A0A3B1D8A9_9ZZZZ</name>
<dbReference type="PANTHER" id="PTHR33619:SF3">
    <property type="entry name" value="POLYSACCHARIDE EXPORT PROTEIN GFCE-RELATED"/>
    <property type="match status" value="1"/>
</dbReference>
<organism evidence="4">
    <name type="scientific">hydrothermal vent metagenome</name>
    <dbReference type="NCBI Taxonomy" id="652676"/>
    <lineage>
        <taxon>unclassified sequences</taxon>
        <taxon>metagenomes</taxon>
        <taxon>ecological metagenomes</taxon>
    </lineage>
</organism>
<gene>
    <name evidence="4" type="ORF">MNBD_PLANCTO02-1368</name>
</gene>
<protein>
    <recommendedName>
        <fullName evidence="3">Polysaccharide export protein N-terminal domain-containing protein</fullName>
    </recommendedName>
</protein>
<feature type="domain" description="Polysaccharide export protein N-terminal" evidence="3">
    <location>
        <begin position="66"/>
        <end position="148"/>
    </location>
</feature>
<dbReference type="Gene3D" id="3.30.1950.10">
    <property type="entry name" value="wza like domain"/>
    <property type="match status" value="1"/>
</dbReference>
<proteinExistence type="predicted"/>
<feature type="region of interest" description="Disordered" evidence="2">
    <location>
        <begin position="341"/>
        <end position="362"/>
    </location>
</feature>
<evidence type="ECO:0000259" key="3">
    <source>
        <dbReference type="Pfam" id="PF02563"/>
    </source>
</evidence>
<dbReference type="InterPro" id="IPR003715">
    <property type="entry name" value="Poly_export_N"/>
</dbReference>
<sequence length="436" mass="47430">MKTISTLRMSLPCIMGVLLLTTTGCSIIRSIEGPRAIPAYRVPTEFLGYPKADMQPIAKTRLRQTPPKVYQLDKGDILGVYVENVLGDPEAPPPVHFDETGDRPPSIGLPIPVREDGTIAMPLVPPIKVAGFSLGQATDLIRKAYTVDKKILTAGKDRIIVTLMRRRQERILVVREESGGTEHVTKRGSGHTIDLDAYENDLLHALNATGGLPGLDAMNEIIIYRGQFEDGVERDRLLAQIHASKEPCRTACPDPDDPNVVKIPLRFHPECFPEFKEEDIILHTGDIVVIQSREREKYYTGGVLGGGEHSLPRDYDLDILQALAVAGGTIGSSSVLPRGLSRGAGGSGGGGSRASGNGGQVPPSKAIILRKVAGNRQIAIRIDLNRALEDPSSRVLIQPEDVIIVRYTFSEEVWNAALNLVQFNFLFNGFQGGGVR</sequence>
<feature type="compositionally biased region" description="Gly residues" evidence="2">
    <location>
        <begin position="342"/>
        <end position="359"/>
    </location>
</feature>
<evidence type="ECO:0000313" key="4">
    <source>
        <dbReference type="EMBL" id="VAX38449.1"/>
    </source>
</evidence>
<dbReference type="AlphaFoldDB" id="A0A3B1D8A9"/>
<keyword evidence="1" id="KW-0732">Signal</keyword>
<reference evidence="4" key="1">
    <citation type="submission" date="2018-06" db="EMBL/GenBank/DDBJ databases">
        <authorList>
            <person name="Zhirakovskaya E."/>
        </authorList>
    </citation>
    <scope>NUCLEOTIDE SEQUENCE</scope>
</reference>
<dbReference type="GO" id="GO:0015159">
    <property type="term" value="F:polysaccharide transmembrane transporter activity"/>
    <property type="evidence" value="ECO:0007669"/>
    <property type="project" value="InterPro"/>
</dbReference>
<dbReference type="Pfam" id="PF02563">
    <property type="entry name" value="Poly_export"/>
    <property type="match status" value="1"/>
</dbReference>
<accession>A0A3B1D8A9</accession>